<dbReference type="Pfam" id="PF13306">
    <property type="entry name" value="LRR_5"/>
    <property type="match status" value="2"/>
</dbReference>
<dbReference type="InterPro" id="IPR026906">
    <property type="entry name" value="LRR_5"/>
</dbReference>
<protein>
    <recommendedName>
        <fullName evidence="3">Surface antigen BspA-like</fullName>
    </recommendedName>
</protein>
<evidence type="ECO:0000313" key="2">
    <source>
        <dbReference type="Proteomes" id="UP001470230"/>
    </source>
</evidence>
<name>A0ABR2J0B1_9EUKA</name>
<sequence>MVITTNYNFIKIKRDLIISCKKQDIDSVISLSSPKVKNFEYGLIFILNKELKTAIVFKDLGIYEEIIIPQTIFYDSNEYIVADISKNPIICDEDSGSFSKIDSIKFLSDIVNFSMGFLNYSKITSITIPVSLEEFQINSHFNTPSLTTIKVPPTNKNFIFYDNSYLIGKSDKKSDIFDVLYFVRRNIEFAFIPSFVKYVEQYSFDNCDNLISVEFPVGSELKTISKNAFFDSPLKQITLPSSIEELQSGWHNGFSNLNFIKIVNNEKKNIALYSRLGNKFFFLGNRFFFLGNKIFFLGNKFQNDHFAFNFYFVKKDQQSFPEFYQNC</sequence>
<dbReference type="InterPro" id="IPR032675">
    <property type="entry name" value="LRR_dom_sf"/>
</dbReference>
<evidence type="ECO:0008006" key="3">
    <source>
        <dbReference type="Google" id="ProtNLM"/>
    </source>
</evidence>
<gene>
    <name evidence="1" type="ORF">M9Y10_007069</name>
</gene>
<evidence type="ECO:0000313" key="1">
    <source>
        <dbReference type="EMBL" id="KAK8871348.1"/>
    </source>
</evidence>
<accession>A0ABR2J0B1</accession>
<proteinExistence type="predicted"/>
<comment type="caution">
    <text evidence="1">The sequence shown here is derived from an EMBL/GenBank/DDBJ whole genome shotgun (WGS) entry which is preliminary data.</text>
</comment>
<organism evidence="1 2">
    <name type="scientific">Tritrichomonas musculus</name>
    <dbReference type="NCBI Taxonomy" id="1915356"/>
    <lineage>
        <taxon>Eukaryota</taxon>
        <taxon>Metamonada</taxon>
        <taxon>Parabasalia</taxon>
        <taxon>Tritrichomonadida</taxon>
        <taxon>Tritrichomonadidae</taxon>
        <taxon>Tritrichomonas</taxon>
    </lineage>
</organism>
<reference evidence="1 2" key="1">
    <citation type="submission" date="2024-04" db="EMBL/GenBank/DDBJ databases">
        <title>Tritrichomonas musculus Genome.</title>
        <authorList>
            <person name="Alves-Ferreira E."/>
            <person name="Grigg M."/>
            <person name="Lorenzi H."/>
            <person name="Galac M."/>
        </authorList>
    </citation>
    <scope>NUCLEOTIDE SEQUENCE [LARGE SCALE GENOMIC DNA]</scope>
    <source>
        <strain evidence="1 2">EAF2021</strain>
    </source>
</reference>
<dbReference type="Proteomes" id="UP001470230">
    <property type="component" value="Unassembled WGS sequence"/>
</dbReference>
<dbReference type="Gene3D" id="3.80.10.10">
    <property type="entry name" value="Ribonuclease Inhibitor"/>
    <property type="match status" value="1"/>
</dbReference>
<keyword evidence="2" id="KW-1185">Reference proteome</keyword>
<dbReference type="EMBL" id="JAPFFF010000013">
    <property type="protein sequence ID" value="KAK8871348.1"/>
    <property type="molecule type" value="Genomic_DNA"/>
</dbReference>